<keyword evidence="5 6" id="KW-0472">Membrane</keyword>
<dbReference type="PANTHER" id="PTHR11266:SF93">
    <property type="entry name" value="INTEGRAL MEMBRANE PROTEIN 25D9-6"/>
    <property type="match status" value="1"/>
</dbReference>
<evidence type="ECO:0000256" key="5">
    <source>
        <dbReference type="ARBA" id="ARBA00023136"/>
    </source>
</evidence>
<comment type="similarity">
    <text evidence="2 6">Belongs to the peroxisomal membrane protein PXMP2/4 family.</text>
</comment>
<evidence type="ECO:0000256" key="2">
    <source>
        <dbReference type="ARBA" id="ARBA00006824"/>
    </source>
</evidence>
<dbReference type="Proteomes" id="UP001497453">
    <property type="component" value="Chromosome 1"/>
</dbReference>
<dbReference type="EMBL" id="OZ037944">
    <property type="protein sequence ID" value="CAL1695521.1"/>
    <property type="molecule type" value="Genomic_DNA"/>
</dbReference>
<comment type="subcellular location">
    <subcellularLocation>
        <location evidence="1">Membrane</location>
        <topology evidence="1">Multi-pass membrane protein</topology>
    </subcellularLocation>
</comment>
<name>A0ABP1CII9_9APHY</name>
<accession>A0ABP1CII9</accession>
<organism evidence="7 8">
    <name type="scientific">Somion occarium</name>
    <dbReference type="NCBI Taxonomy" id="3059160"/>
    <lineage>
        <taxon>Eukaryota</taxon>
        <taxon>Fungi</taxon>
        <taxon>Dikarya</taxon>
        <taxon>Basidiomycota</taxon>
        <taxon>Agaricomycotina</taxon>
        <taxon>Agaricomycetes</taxon>
        <taxon>Polyporales</taxon>
        <taxon>Cerrenaceae</taxon>
        <taxon>Somion</taxon>
    </lineage>
</organism>
<dbReference type="Pfam" id="PF04117">
    <property type="entry name" value="Mpv17_PMP22"/>
    <property type="match status" value="1"/>
</dbReference>
<evidence type="ECO:0000256" key="1">
    <source>
        <dbReference type="ARBA" id="ARBA00004141"/>
    </source>
</evidence>
<keyword evidence="4 6" id="KW-1133">Transmembrane helix</keyword>
<evidence type="ECO:0000256" key="6">
    <source>
        <dbReference type="RuleBase" id="RU363053"/>
    </source>
</evidence>
<feature type="transmembrane region" description="Helical" evidence="6">
    <location>
        <begin position="130"/>
        <end position="149"/>
    </location>
</feature>
<keyword evidence="3 6" id="KW-0812">Transmembrane</keyword>
<dbReference type="InterPro" id="IPR007248">
    <property type="entry name" value="Mpv17_PMP22"/>
</dbReference>
<sequence length="236" mass="25955">MDTERPVAATLTIVEVEAVSKPINPLLAKYLVQLALHPLRTKAITLGVLQLLQEVLATHLAGVPSRPVPKDAPLYAKALSRAKIDSKALKMAAYGFFVSAPLGHLLVGLLQKAFEGKTSVSAKIGQIVASNLIVAPIQISVYLASMAVINGAKTKEDVLRTVKGGFMHVMRLTWMTSPLTLVFAQRYLSPELWVPFFNFVQFVLGTYFNTQLKKARLAAEAKKNQKKREEEEDKSE</sequence>
<reference evidence="8" key="1">
    <citation type="submission" date="2024-04" db="EMBL/GenBank/DDBJ databases">
        <authorList>
            <person name="Shaw F."/>
            <person name="Minotto A."/>
        </authorList>
    </citation>
    <scope>NUCLEOTIDE SEQUENCE [LARGE SCALE GENOMIC DNA]</scope>
</reference>
<dbReference type="PANTHER" id="PTHR11266">
    <property type="entry name" value="PEROXISOMAL MEMBRANE PROTEIN 2, PXMP2 MPV17"/>
    <property type="match status" value="1"/>
</dbReference>
<proteinExistence type="inferred from homology"/>
<evidence type="ECO:0000256" key="3">
    <source>
        <dbReference type="ARBA" id="ARBA00022692"/>
    </source>
</evidence>
<evidence type="ECO:0000313" key="8">
    <source>
        <dbReference type="Proteomes" id="UP001497453"/>
    </source>
</evidence>
<protein>
    <submittedName>
        <fullName evidence="7">Uncharacterized protein</fullName>
    </submittedName>
</protein>
<gene>
    <name evidence="7" type="ORF">GFSPODELE1_LOCUS785</name>
</gene>
<evidence type="ECO:0000313" key="7">
    <source>
        <dbReference type="EMBL" id="CAL1695521.1"/>
    </source>
</evidence>
<feature type="transmembrane region" description="Helical" evidence="6">
    <location>
        <begin position="91"/>
        <end position="110"/>
    </location>
</feature>
<evidence type="ECO:0000256" key="4">
    <source>
        <dbReference type="ARBA" id="ARBA00022989"/>
    </source>
</evidence>
<keyword evidence="8" id="KW-1185">Reference proteome</keyword>